<dbReference type="PANTHER" id="PTHR34560:SF1">
    <property type="entry name" value="START DOMAIN-CONTAINING PROTEIN"/>
    <property type="match status" value="1"/>
</dbReference>
<protein>
    <recommendedName>
        <fullName evidence="1">START domain-containing protein</fullName>
    </recommendedName>
</protein>
<gene>
    <name evidence="2" type="ORF">C9374_001006</name>
</gene>
<accession>A0AA88GTK3</accession>
<evidence type="ECO:0000313" key="3">
    <source>
        <dbReference type="Proteomes" id="UP000816034"/>
    </source>
</evidence>
<dbReference type="InterPro" id="IPR023393">
    <property type="entry name" value="START-like_dom_sf"/>
</dbReference>
<name>A0AA88GTK3_NAELO</name>
<dbReference type="GeneID" id="68093462"/>
<feature type="domain" description="START" evidence="1">
    <location>
        <begin position="73"/>
        <end position="245"/>
    </location>
</feature>
<evidence type="ECO:0000313" key="2">
    <source>
        <dbReference type="EMBL" id="KAG2388156.1"/>
    </source>
</evidence>
<dbReference type="PROSITE" id="PS50848">
    <property type="entry name" value="START"/>
    <property type="match status" value="1"/>
</dbReference>
<comment type="caution">
    <text evidence="2">The sequence shown here is derived from an EMBL/GenBank/DDBJ whole genome shotgun (WGS) entry which is preliminary data.</text>
</comment>
<dbReference type="AlphaFoldDB" id="A0AA88GTK3"/>
<dbReference type="RefSeq" id="XP_044552148.1">
    <property type="nucleotide sequence ID" value="XM_044685562.1"/>
</dbReference>
<organism evidence="2 3">
    <name type="scientific">Naegleria lovaniensis</name>
    <name type="common">Amoeba</name>
    <dbReference type="NCBI Taxonomy" id="51637"/>
    <lineage>
        <taxon>Eukaryota</taxon>
        <taxon>Discoba</taxon>
        <taxon>Heterolobosea</taxon>
        <taxon>Tetramitia</taxon>
        <taxon>Eutetramitia</taxon>
        <taxon>Vahlkampfiidae</taxon>
        <taxon>Naegleria</taxon>
    </lineage>
</organism>
<keyword evidence="3" id="KW-1185">Reference proteome</keyword>
<dbReference type="InterPro" id="IPR002913">
    <property type="entry name" value="START_lipid-bd_dom"/>
</dbReference>
<proteinExistence type="predicted"/>
<dbReference type="GO" id="GO:0008289">
    <property type="term" value="F:lipid binding"/>
    <property type="evidence" value="ECO:0007669"/>
    <property type="project" value="InterPro"/>
</dbReference>
<dbReference type="Gene3D" id="3.30.530.20">
    <property type="match status" value="1"/>
</dbReference>
<dbReference type="PANTHER" id="PTHR34560">
    <property type="entry name" value="POLYKETIDE CYCLASE/DEHYDRASE/LIPID TRANSPORT SUPERFAMILY PROTEIN"/>
    <property type="match status" value="1"/>
</dbReference>
<dbReference type="EMBL" id="PYSW02000011">
    <property type="protein sequence ID" value="KAG2388156.1"/>
    <property type="molecule type" value="Genomic_DNA"/>
</dbReference>
<dbReference type="Proteomes" id="UP000816034">
    <property type="component" value="Unassembled WGS sequence"/>
</dbReference>
<reference evidence="2 3" key="1">
    <citation type="journal article" date="2018" name="BMC Genomics">
        <title>The genome of Naegleria lovaniensis, the basis for a comparative approach to unravel pathogenicity factors of the human pathogenic amoeba N. fowleri.</title>
        <authorList>
            <person name="Liechti N."/>
            <person name="Schurch N."/>
            <person name="Bruggmann R."/>
            <person name="Wittwer M."/>
        </authorList>
    </citation>
    <scope>NUCLEOTIDE SEQUENCE [LARGE SCALE GENOMIC DNA]</scope>
    <source>
        <strain evidence="2 3">ATCC 30569</strain>
    </source>
</reference>
<dbReference type="SUPFAM" id="SSF55961">
    <property type="entry name" value="Bet v1-like"/>
    <property type="match status" value="1"/>
</dbReference>
<sequence length="294" mass="33936">MAENTLIQQALDLFDSERLLEAYHLLMDNEIDVTNVESPSSNKSILPSEITQKLKQIIHDGKLAEQVMREFNSDDGWKLCVEKDKMQSFYKDNGRGMHAVKVQGHISAPIFQVLSIFYEVDLYKSWVPQMRESLIIHKLAKYRFLSYFSFDLPWPFSSRDLISYAFAVDKLETDGSIMVAVKGVTSKSLPQHKDIISKFEKPNNVCAECEYSGFLVKYISPEETYVQIVGSIDPKLSYVPYWFINMVTDHASYLSMLKLRNVSAKVPDSEYQKRIDTNDTIYGDIKRRLESHVE</sequence>
<evidence type="ECO:0000259" key="1">
    <source>
        <dbReference type="PROSITE" id="PS50848"/>
    </source>
</evidence>
<dbReference type="Pfam" id="PF01852">
    <property type="entry name" value="START"/>
    <property type="match status" value="1"/>
</dbReference>